<organism evidence="2 3">
    <name type="scientific">Phytophthora pseudosyringae</name>
    <dbReference type="NCBI Taxonomy" id="221518"/>
    <lineage>
        <taxon>Eukaryota</taxon>
        <taxon>Sar</taxon>
        <taxon>Stramenopiles</taxon>
        <taxon>Oomycota</taxon>
        <taxon>Peronosporomycetes</taxon>
        <taxon>Peronosporales</taxon>
        <taxon>Peronosporaceae</taxon>
        <taxon>Phytophthora</taxon>
    </lineage>
</organism>
<comment type="caution">
    <text evidence="2">The sequence shown here is derived from an EMBL/GenBank/DDBJ whole genome shotgun (WGS) entry which is preliminary data.</text>
</comment>
<gene>
    <name evidence="2" type="ORF">PHYPSEUDO_005464</name>
</gene>
<feature type="region of interest" description="Disordered" evidence="1">
    <location>
        <begin position="143"/>
        <end position="163"/>
    </location>
</feature>
<proteinExistence type="predicted"/>
<protein>
    <submittedName>
        <fullName evidence="2">Uncharacterized protein</fullName>
    </submittedName>
</protein>
<sequence>MDIKRTSQRRSPLSPTHGQVTAHFAGMLRERNTFVLKARSGSDERLHALTLHVNVREQDLRHFNGRDGEGGAKAVQRLLELLDGDEAFQALVREVDDLRQLDQLVKAKAKDGTRTLELPDVTVQWQVAEEPGLPSVLQRVQGADGSDQLPTAGRVPSTAEPAGRYRPLPVRKLVVAVWMYPPHVEIPPTGDRIPAASDAARQDFFVGADDAGSESEA</sequence>
<dbReference type="AlphaFoldDB" id="A0A8T1VKZ7"/>
<reference evidence="2" key="1">
    <citation type="submission" date="2021-02" db="EMBL/GenBank/DDBJ databases">
        <authorList>
            <person name="Palmer J.M."/>
        </authorList>
    </citation>
    <scope>NUCLEOTIDE SEQUENCE</scope>
    <source>
        <strain evidence="2">SCRP734</strain>
    </source>
</reference>
<dbReference type="OrthoDB" id="162036at2759"/>
<dbReference type="Proteomes" id="UP000694044">
    <property type="component" value="Unassembled WGS sequence"/>
</dbReference>
<evidence type="ECO:0000313" key="3">
    <source>
        <dbReference type="Proteomes" id="UP000694044"/>
    </source>
</evidence>
<dbReference type="EMBL" id="JAGDFM010000226">
    <property type="protein sequence ID" value="KAG7381937.1"/>
    <property type="molecule type" value="Genomic_DNA"/>
</dbReference>
<accession>A0A8T1VKZ7</accession>
<name>A0A8T1VKZ7_9STRA</name>
<keyword evidence="3" id="KW-1185">Reference proteome</keyword>
<evidence type="ECO:0000256" key="1">
    <source>
        <dbReference type="SAM" id="MobiDB-lite"/>
    </source>
</evidence>
<evidence type="ECO:0000313" key="2">
    <source>
        <dbReference type="EMBL" id="KAG7381937.1"/>
    </source>
</evidence>